<dbReference type="RefSeq" id="WP_118238655.1">
    <property type="nucleotide sequence ID" value="NZ_QRZV01000001.1"/>
</dbReference>
<keyword evidence="2" id="KW-0812">Transmembrane</keyword>
<evidence type="ECO:0000259" key="3">
    <source>
        <dbReference type="Pfam" id="PF17802"/>
    </source>
</evidence>
<dbReference type="InterPro" id="IPR041033">
    <property type="entry name" value="SpaA_PFL_dom_1"/>
</dbReference>
<feature type="transmembrane region" description="Helical" evidence="2">
    <location>
        <begin position="1363"/>
        <end position="1383"/>
    </location>
</feature>
<keyword evidence="2" id="KW-1133">Transmembrane helix</keyword>
<keyword evidence="2" id="KW-0472">Membrane</keyword>
<feature type="compositionally biased region" description="Polar residues" evidence="1">
    <location>
        <begin position="1246"/>
        <end position="1273"/>
    </location>
</feature>
<dbReference type="GO" id="GO:0005975">
    <property type="term" value="P:carbohydrate metabolic process"/>
    <property type="evidence" value="ECO:0007669"/>
    <property type="project" value="UniProtKB-ARBA"/>
</dbReference>
<sequence>MAIMHRSDAKAGISETRVCAWKRAVVALAVAISLVFLPVVGTTAVAQDGASAVSQSDAAGDTASAYRTLTAGEIVSGKSTVTLRVDGQEVTQFNPPPMLPAHANLKFDLDITITDDAIHNGHPDDPSQYRLDWEYPLPVAYDSLKGVTDSSGNAKVYVIEDGGQTVGAMKVVKGSNSNAVLQVSYDRTYVKDNNKHTGFFFRYTADADWKADSLDDERKQSWEFPGVSTVITVQREPWGVTGQKSCTKPDVASLTSTCTVTLNAEGDIDNFEFSDTPQDALTITSDFSMTMNNVQESWTPSFIYGKDGSGRVANVSLDQSSLPQHGDPATPYLPKGTYTITYATQIDTERAETKPNDSHHYANAGNTATWRWKDHDEVSSTVETEVPSAHYNWVQKNGNWEYDQNGSKRIRWEVRINTASDKFDLSTYKFVDTLHEGHAYDKEAGVTVNYDWQEPQRVDNVEDSGFAYNADHTGFTFQFPDNAGKKTCSIVYYTTVSDLNILELKNTGVLQCKEGNCAPQPGGPVDAVVRDKFDDKLLTKTSTKPENGYEEVAGGVYKVPWQIDFDPKGRTDITDLFLYEDWVHGNSDGNTQHMWYSKDYFDLQLQEQGEDGKWIVIDPAGYTVVEANRNNPDGGCTQETRDDRADVCYAADARELPGGTDYPSGWYHDGGRNSVDTYGNHDGAPAFRVVFKNRERRFTKKLRITYNTLCDGAPDKYHNYAKFMYKINGTPHYEVPQTDVEFALGNTAGKMVRANNDGGLGWKDSAVAEQVPDPDPNHPGQTMDGWTAHWRVWSNGVKSWWFCDWLTDPNGQRIVGPNGKPYKVDIPGMNGIKDLSEVQQITVTDTLPSDKWHLNTNKPVFGWFVSMPDPVTLNIDDGRGGTKAVNAWPTEWNERTKNDEAAEQWHVFNITQNGTCEDKEGVSGTCATYSKSDGQIIFTIPNDGMLSNWDFRGDPKNEDVELTGIKGKNPTTGADESQIPVQGHSIIVLEFDTFITQEDAKLADNSTQQVTNRINFNLGDPQSYAASGTTTIAKGDNVRLNKWGQSLSDNKILYTVDVDTKKIRDNRGYDFKAGEWLTLDDQLGSPNAEYVRSSFELKIDDHKLGAEYLNLQFGTHNGTETVTARIRGDAQLNADRNLNTANVWLRYEVRVKGVIGQQLQIGNTAKMKGSSNSAANTTQYITIAKSSADMGAKGATVLTKVDGSGEGTARLPGAQFEVCEVNTGQPASMAYGIGGDGARRKPWTCSGASSTATTNQNGRIEFMSTNPDSASSAASNQVTGLKVHTLYVAWETKAPNGYLLDDAPHYFYIADDSNAGTGGQTSNLDRLRQYVVDNTLVVTSSSFTVGDLPDPTVTLPSAGGCGMHLMALGLAVVAAGMCLAVVASGRGAKGRHAA</sequence>
<dbReference type="Pfam" id="PF17802">
    <property type="entry name" value="SpaA"/>
    <property type="match status" value="1"/>
</dbReference>
<gene>
    <name evidence="4" type="ORF">DWV92_01075</name>
</gene>
<reference evidence="4 5" key="1">
    <citation type="submission" date="2018-08" db="EMBL/GenBank/DDBJ databases">
        <title>A genome reference for cultivated species of the human gut microbiota.</title>
        <authorList>
            <person name="Zou Y."/>
            <person name="Xue W."/>
            <person name="Luo G."/>
        </authorList>
    </citation>
    <scope>NUCLEOTIDE SEQUENCE [LARGE SCALE GENOMIC DNA]</scope>
    <source>
        <strain evidence="4 5">AF13-3LB</strain>
    </source>
</reference>
<evidence type="ECO:0000313" key="5">
    <source>
        <dbReference type="Proteomes" id="UP000265970"/>
    </source>
</evidence>
<comment type="caution">
    <text evidence="4">The sequence shown here is derived from an EMBL/GenBank/DDBJ whole genome shotgun (WGS) entry which is preliminary data.</text>
</comment>
<name>A0A395XKR7_9BIFI</name>
<dbReference type="SUPFAM" id="SSF49401">
    <property type="entry name" value="Bacterial adhesins"/>
    <property type="match status" value="1"/>
</dbReference>
<dbReference type="Proteomes" id="UP000265970">
    <property type="component" value="Unassembled WGS sequence"/>
</dbReference>
<accession>A0A395XKR7</accession>
<feature type="region of interest" description="Disordered" evidence="1">
    <location>
        <begin position="1244"/>
        <end position="1273"/>
    </location>
</feature>
<proteinExistence type="predicted"/>
<dbReference type="Gene3D" id="2.60.40.740">
    <property type="match status" value="1"/>
</dbReference>
<dbReference type="Gene3D" id="2.60.40.10">
    <property type="entry name" value="Immunoglobulins"/>
    <property type="match status" value="1"/>
</dbReference>
<organism evidence="4 5">
    <name type="scientific">Bifidobacterium pseudolongum</name>
    <dbReference type="NCBI Taxonomy" id="1694"/>
    <lineage>
        <taxon>Bacteria</taxon>
        <taxon>Bacillati</taxon>
        <taxon>Actinomycetota</taxon>
        <taxon>Actinomycetes</taxon>
        <taxon>Bifidobacteriales</taxon>
        <taxon>Bifidobacteriaceae</taxon>
        <taxon>Bifidobacterium</taxon>
    </lineage>
</organism>
<dbReference type="EMBL" id="QRZV01000001">
    <property type="protein sequence ID" value="RGW10978.1"/>
    <property type="molecule type" value="Genomic_DNA"/>
</dbReference>
<evidence type="ECO:0000313" key="4">
    <source>
        <dbReference type="EMBL" id="RGW10978.1"/>
    </source>
</evidence>
<protein>
    <recommendedName>
        <fullName evidence="3">SpaA-like prealbumin fold domain-containing protein</fullName>
    </recommendedName>
</protein>
<feature type="domain" description="SpaA-like prealbumin fold" evidence="3">
    <location>
        <begin position="1198"/>
        <end position="1313"/>
    </location>
</feature>
<dbReference type="InterPro" id="IPR008966">
    <property type="entry name" value="Adhesion_dom_sf"/>
</dbReference>
<evidence type="ECO:0000256" key="2">
    <source>
        <dbReference type="SAM" id="Phobius"/>
    </source>
</evidence>
<dbReference type="InterPro" id="IPR013783">
    <property type="entry name" value="Ig-like_fold"/>
</dbReference>
<evidence type="ECO:0000256" key="1">
    <source>
        <dbReference type="SAM" id="MobiDB-lite"/>
    </source>
</evidence>